<evidence type="ECO:0000313" key="2">
    <source>
        <dbReference type="Proteomes" id="UP001596410"/>
    </source>
</evidence>
<dbReference type="EMBL" id="JBHSZV010000061">
    <property type="protein sequence ID" value="MFC7063879.1"/>
    <property type="molecule type" value="Genomic_DNA"/>
</dbReference>
<dbReference type="Proteomes" id="UP001596410">
    <property type="component" value="Unassembled WGS sequence"/>
</dbReference>
<keyword evidence="2" id="KW-1185">Reference proteome</keyword>
<dbReference type="RefSeq" id="WP_390217688.1">
    <property type="nucleotide sequence ID" value="NZ_JBHSZV010000061.1"/>
</dbReference>
<name>A0ABW2ERX6_9BACI</name>
<proteinExistence type="predicted"/>
<dbReference type="InterPro" id="IPR012347">
    <property type="entry name" value="Ferritin-like"/>
</dbReference>
<dbReference type="Gene3D" id="1.20.1260.10">
    <property type="match status" value="2"/>
</dbReference>
<dbReference type="InterPro" id="IPR021617">
    <property type="entry name" value="DUF3231"/>
</dbReference>
<protein>
    <submittedName>
        <fullName evidence="1">DUF3231 family protein</fullName>
    </submittedName>
</protein>
<sequence>METNSQKEDLNTAKQLKEHQHNKKLNASELGDLFSNYLGDSLFCCVFKHHLQVVKDEEIKEFIKFSLNISEKHLNTLKEFYSKENIPLPVGFGDQDIRKDAPRLFSDIFMLYYITQMSRAALLTYGDALSTTTRQDVVEYFKTSLNDSVIIYEKGLHLLLSKGIQISAPEIPYPRKVDFIEKESFISVIAGKSRPLIALEIKHLQVNINTNVLGKSLMLGFSQVASSDKLRNYFQQGVKVADKQIKELGTFLISEDLPTPNLMDAHITDSTIPPFSDKLMLYHTSLANTIGLSNYGLAISKIMRHDLHAQIATLTADIGKYANEGINLTIGNGWLEEPPTAADRIKLSKHSSGGKPVE</sequence>
<reference evidence="2" key="1">
    <citation type="journal article" date="2019" name="Int. J. Syst. Evol. Microbiol.">
        <title>The Global Catalogue of Microorganisms (GCM) 10K type strain sequencing project: providing services to taxonomists for standard genome sequencing and annotation.</title>
        <authorList>
            <consortium name="The Broad Institute Genomics Platform"/>
            <consortium name="The Broad Institute Genome Sequencing Center for Infectious Disease"/>
            <person name="Wu L."/>
            <person name="Ma J."/>
        </authorList>
    </citation>
    <scope>NUCLEOTIDE SEQUENCE [LARGE SCALE GENOMIC DNA]</scope>
    <source>
        <strain evidence="2">CGMCC 4.1621</strain>
    </source>
</reference>
<accession>A0ABW2ERX6</accession>
<dbReference type="Pfam" id="PF11553">
    <property type="entry name" value="DUF3231"/>
    <property type="match status" value="2"/>
</dbReference>
<gene>
    <name evidence="1" type="ORF">ACFQIC_18945</name>
</gene>
<evidence type="ECO:0000313" key="1">
    <source>
        <dbReference type="EMBL" id="MFC7063879.1"/>
    </source>
</evidence>
<organism evidence="1 2">
    <name type="scientific">Halobacillus seohaensis</name>
    <dbReference type="NCBI Taxonomy" id="447421"/>
    <lineage>
        <taxon>Bacteria</taxon>
        <taxon>Bacillati</taxon>
        <taxon>Bacillota</taxon>
        <taxon>Bacilli</taxon>
        <taxon>Bacillales</taxon>
        <taxon>Bacillaceae</taxon>
        <taxon>Halobacillus</taxon>
    </lineage>
</organism>
<comment type="caution">
    <text evidence="1">The sequence shown here is derived from an EMBL/GenBank/DDBJ whole genome shotgun (WGS) entry which is preliminary data.</text>
</comment>